<protein>
    <submittedName>
        <fullName evidence="3">CubicO group peptidase (Beta-lactamase class C family)</fullName>
    </submittedName>
</protein>
<evidence type="ECO:0000313" key="4">
    <source>
        <dbReference type="Proteomes" id="UP000319514"/>
    </source>
</evidence>
<dbReference type="SUPFAM" id="SSF56601">
    <property type="entry name" value="beta-lactamase/transpeptidase-like"/>
    <property type="match status" value="1"/>
</dbReference>
<evidence type="ECO:0000259" key="2">
    <source>
        <dbReference type="Pfam" id="PF24491"/>
    </source>
</evidence>
<dbReference type="Pfam" id="PF24491">
    <property type="entry name" value="DUF7586"/>
    <property type="match status" value="1"/>
</dbReference>
<dbReference type="InterPro" id="IPR012338">
    <property type="entry name" value="Beta-lactam/transpept-like"/>
</dbReference>
<dbReference type="InterPro" id="IPR001466">
    <property type="entry name" value="Beta-lactam-related"/>
</dbReference>
<dbReference type="Pfam" id="PF00144">
    <property type="entry name" value="Beta-lactamase"/>
    <property type="match status" value="1"/>
</dbReference>
<dbReference type="InterPro" id="IPR050491">
    <property type="entry name" value="AmpC-like"/>
</dbReference>
<gene>
    <name evidence="3" type="ORF">FB474_1571</name>
</gene>
<sequence>MTADPLPGTTSLATAAPELARRLERMVRQAQHDWRSPAVSAGVVRDGSLVWSTHVGSARLDPACAPTDDTQYMIGSITKTFTAVLVMALRDEGRLRLDDRLSTWLPDTRHGDVTLRQMLAHSSGLQREPVGRIWETLDAPDEQRLHAELEQAERVLPPHFVFHYSNLAYALLGQVVERVEGAPWEDVARRRILDPLEMRHTGLTPREDRALGYQVHPFSGLATQEPRFDLRATAALGGLWSTVADLGRYAAFVADPVEEVLSADTVEEMCRPLVITDPDGWTGGYGLGFGMGRLGERVLVGHGGAMPGYLTGLRVRRADGVGAVVFANTTAGADSLVLAGRLVAEVLDAEPRPAQAWVPSTPRPELAEILGSWWSEGEELVFEVRGEDLWCRVPGAPATTNETRFEADGADRFRAVQGRERGELLEVARDEEGKVSRMYFATYAVTREPRAFADLVTP</sequence>
<dbReference type="AlphaFoldDB" id="A0A542ZIK1"/>
<name>A0A542ZIK1_9MICO</name>
<accession>A0A542ZIK1</accession>
<feature type="domain" description="Beta-lactamase-related" evidence="1">
    <location>
        <begin position="23"/>
        <end position="346"/>
    </location>
</feature>
<evidence type="ECO:0000259" key="1">
    <source>
        <dbReference type="Pfam" id="PF00144"/>
    </source>
</evidence>
<dbReference type="Proteomes" id="UP000319514">
    <property type="component" value="Unassembled WGS sequence"/>
</dbReference>
<reference evidence="3 4" key="1">
    <citation type="submission" date="2019-06" db="EMBL/GenBank/DDBJ databases">
        <title>Sequencing the genomes of 1000 actinobacteria strains.</title>
        <authorList>
            <person name="Klenk H.-P."/>
        </authorList>
    </citation>
    <scope>NUCLEOTIDE SEQUENCE [LARGE SCALE GENOMIC DNA]</scope>
    <source>
        <strain evidence="3 4">DSM 18082</strain>
    </source>
</reference>
<proteinExistence type="predicted"/>
<dbReference type="Gene3D" id="3.40.710.10">
    <property type="entry name" value="DD-peptidase/beta-lactamase superfamily"/>
    <property type="match status" value="1"/>
</dbReference>
<dbReference type="PANTHER" id="PTHR46825">
    <property type="entry name" value="D-ALANYL-D-ALANINE-CARBOXYPEPTIDASE/ENDOPEPTIDASE AMPH"/>
    <property type="match status" value="1"/>
</dbReference>
<dbReference type="EMBL" id="VFOQ01000001">
    <property type="protein sequence ID" value="TQL60188.1"/>
    <property type="molecule type" value="Genomic_DNA"/>
</dbReference>
<dbReference type="RefSeq" id="WP_246092081.1">
    <property type="nucleotide sequence ID" value="NZ_BAAAKX010000021.1"/>
</dbReference>
<keyword evidence="4" id="KW-1185">Reference proteome</keyword>
<evidence type="ECO:0000313" key="3">
    <source>
        <dbReference type="EMBL" id="TQL60188.1"/>
    </source>
</evidence>
<feature type="domain" description="DUF7586" evidence="2">
    <location>
        <begin position="363"/>
        <end position="447"/>
    </location>
</feature>
<dbReference type="InterPro" id="IPR056008">
    <property type="entry name" value="DUF7586"/>
</dbReference>
<organism evidence="3 4">
    <name type="scientific">Oryzihumus leptocrescens</name>
    <dbReference type="NCBI Taxonomy" id="297536"/>
    <lineage>
        <taxon>Bacteria</taxon>
        <taxon>Bacillati</taxon>
        <taxon>Actinomycetota</taxon>
        <taxon>Actinomycetes</taxon>
        <taxon>Micrococcales</taxon>
        <taxon>Intrasporangiaceae</taxon>
        <taxon>Oryzihumus</taxon>
    </lineage>
</organism>
<comment type="caution">
    <text evidence="3">The sequence shown here is derived from an EMBL/GenBank/DDBJ whole genome shotgun (WGS) entry which is preliminary data.</text>
</comment>
<dbReference type="PANTHER" id="PTHR46825:SF7">
    <property type="entry name" value="D-ALANYL-D-ALANINE CARBOXYPEPTIDASE"/>
    <property type="match status" value="1"/>
</dbReference>